<sequence length="167" mass="19315">MSHGVRKARRALHSSLQHNFHVVCIEVLLKQRSACLIGFPWCGFSHSTVQIMWSLDEMLVNEALHQGLKMYSSWPTFLKFYIDSEFFGGQLQRATSLSCELFCERSVLSSIRYMNIFINLACSEFLRAMEHVAVTGIRFYQVEGKIHCCCLWLNRYVAVSMCQSCIR</sequence>
<evidence type="ECO:0000313" key="1">
    <source>
        <dbReference type="EnsemblPlants" id="AET5Gv21204600.26"/>
    </source>
</evidence>
<dbReference type="EnsemblPlants" id="AET5Gv21204600.19">
    <property type="protein sequence ID" value="AET5Gv21204600.19"/>
    <property type="gene ID" value="AET5Gv21204600"/>
</dbReference>
<dbReference type="Gramene" id="AET5Gv21204600.22">
    <property type="protein sequence ID" value="AET5Gv21204600.22"/>
    <property type="gene ID" value="AET5Gv21204600"/>
</dbReference>
<protein>
    <submittedName>
        <fullName evidence="1">Uncharacterized protein</fullName>
    </submittedName>
</protein>
<reference evidence="1" key="5">
    <citation type="journal article" date="2021" name="G3 (Bethesda)">
        <title>Aegilops tauschii genome assembly Aet v5.0 features greater sequence contiguity and improved annotation.</title>
        <authorList>
            <person name="Wang L."/>
            <person name="Zhu T."/>
            <person name="Rodriguez J.C."/>
            <person name="Deal K.R."/>
            <person name="Dubcovsky J."/>
            <person name="McGuire P.E."/>
            <person name="Lux T."/>
            <person name="Spannagl M."/>
            <person name="Mayer K.F.X."/>
            <person name="Baldrich P."/>
            <person name="Meyers B.C."/>
            <person name="Huo N."/>
            <person name="Gu Y.Q."/>
            <person name="Zhou H."/>
            <person name="Devos K.M."/>
            <person name="Bennetzen J.L."/>
            <person name="Unver T."/>
            <person name="Budak H."/>
            <person name="Gulick P.J."/>
            <person name="Galiba G."/>
            <person name="Kalapos B."/>
            <person name="Nelson D.R."/>
            <person name="Li P."/>
            <person name="You F.M."/>
            <person name="Luo M.C."/>
            <person name="Dvorak J."/>
        </authorList>
    </citation>
    <scope>NUCLEOTIDE SEQUENCE [LARGE SCALE GENOMIC DNA]</scope>
    <source>
        <strain evidence="1">cv. AL8/78</strain>
    </source>
</reference>
<name>A0A453MJ08_AEGTS</name>
<dbReference type="Gramene" id="AET5Gv21204600.19">
    <property type="protein sequence ID" value="AET5Gv21204600.19"/>
    <property type="gene ID" value="AET5Gv21204600"/>
</dbReference>
<dbReference type="EnsemblPlants" id="AET5Gv21204600.26">
    <property type="protein sequence ID" value="AET5Gv21204600.26"/>
    <property type="gene ID" value="AET5Gv21204600"/>
</dbReference>
<dbReference type="Gramene" id="AET5Gv21204600.17">
    <property type="protein sequence ID" value="AET5Gv21204600.17"/>
    <property type="gene ID" value="AET5Gv21204600"/>
</dbReference>
<dbReference type="Gramene" id="AET5Gv21204600.30">
    <property type="protein sequence ID" value="AET5Gv21204600.30"/>
    <property type="gene ID" value="AET5Gv21204600"/>
</dbReference>
<dbReference type="Gramene" id="AET5Gv21204600.13">
    <property type="protein sequence ID" value="AET5Gv21204600.13"/>
    <property type="gene ID" value="AET5Gv21204600"/>
</dbReference>
<dbReference type="EnsemblPlants" id="AET5Gv21204600.20">
    <property type="protein sequence ID" value="AET5Gv21204600.20"/>
    <property type="gene ID" value="AET5Gv21204600"/>
</dbReference>
<reference evidence="1" key="4">
    <citation type="submission" date="2019-03" db="UniProtKB">
        <authorList>
            <consortium name="EnsemblPlants"/>
        </authorList>
    </citation>
    <scope>IDENTIFICATION</scope>
</reference>
<keyword evidence="2" id="KW-1185">Reference proteome</keyword>
<evidence type="ECO:0000313" key="2">
    <source>
        <dbReference type="Proteomes" id="UP000015105"/>
    </source>
</evidence>
<dbReference type="EnsemblPlants" id="AET5Gv21204600.22">
    <property type="protein sequence ID" value="AET5Gv21204600.22"/>
    <property type="gene ID" value="AET5Gv21204600"/>
</dbReference>
<dbReference type="Gramene" id="AET5Gv21204600.29">
    <property type="protein sequence ID" value="AET5Gv21204600.29"/>
    <property type="gene ID" value="AET5Gv21204600"/>
</dbReference>
<dbReference type="AlphaFoldDB" id="A0A453MJ08"/>
<dbReference type="SUPFAM" id="SSF52833">
    <property type="entry name" value="Thioredoxin-like"/>
    <property type="match status" value="1"/>
</dbReference>
<reference evidence="2" key="1">
    <citation type="journal article" date="2014" name="Science">
        <title>Ancient hybridizations among the ancestral genomes of bread wheat.</title>
        <authorList>
            <consortium name="International Wheat Genome Sequencing Consortium,"/>
            <person name="Marcussen T."/>
            <person name="Sandve S.R."/>
            <person name="Heier L."/>
            <person name="Spannagl M."/>
            <person name="Pfeifer M."/>
            <person name="Jakobsen K.S."/>
            <person name="Wulff B.B."/>
            <person name="Steuernagel B."/>
            <person name="Mayer K.F."/>
            <person name="Olsen O.A."/>
        </authorList>
    </citation>
    <scope>NUCLEOTIDE SEQUENCE [LARGE SCALE GENOMIC DNA]</scope>
    <source>
        <strain evidence="2">cv. AL8/78</strain>
    </source>
</reference>
<dbReference type="InterPro" id="IPR036249">
    <property type="entry name" value="Thioredoxin-like_sf"/>
</dbReference>
<dbReference type="EnsemblPlants" id="AET5Gv21204600.17">
    <property type="protein sequence ID" value="AET5Gv21204600.17"/>
    <property type="gene ID" value="AET5Gv21204600"/>
</dbReference>
<dbReference type="EnsemblPlants" id="AET5Gv21204600.29">
    <property type="protein sequence ID" value="AET5Gv21204600.29"/>
    <property type="gene ID" value="AET5Gv21204600"/>
</dbReference>
<reference evidence="1" key="3">
    <citation type="journal article" date="2017" name="Nature">
        <title>Genome sequence of the progenitor of the wheat D genome Aegilops tauschii.</title>
        <authorList>
            <person name="Luo M.C."/>
            <person name="Gu Y.Q."/>
            <person name="Puiu D."/>
            <person name="Wang H."/>
            <person name="Twardziok S.O."/>
            <person name="Deal K.R."/>
            <person name="Huo N."/>
            <person name="Zhu T."/>
            <person name="Wang L."/>
            <person name="Wang Y."/>
            <person name="McGuire P.E."/>
            <person name="Liu S."/>
            <person name="Long H."/>
            <person name="Ramasamy R.K."/>
            <person name="Rodriguez J.C."/>
            <person name="Van S.L."/>
            <person name="Yuan L."/>
            <person name="Wang Z."/>
            <person name="Xia Z."/>
            <person name="Xiao L."/>
            <person name="Anderson O.D."/>
            <person name="Ouyang S."/>
            <person name="Liang Y."/>
            <person name="Zimin A.V."/>
            <person name="Pertea G."/>
            <person name="Qi P."/>
            <person name="Bennetzen J.L."/>
            <person name="Dai X."/>
            <person name="Dawson M.W."/>
            <person name="Muller H.G."/>
            <person name="Kugler K."/>
            <person name="Rivarola-Duarte L."/>
            <person name="Spannagl M."/>
            <person name="Mayer K.F.X."/>
            <person name="Lu F.H."/>
            <person name="Bevan M.W."/>
            <person name="Leroy P."/>
            <person name="Li P."/>
            <person name="You F.M."/>
            <person name="Sun Q."/>
            <person name="Liu Z."/>
            <person name="Lyons E."/>
            <person name="Wicker T."/>
            <person name="Salzberg S.L."/>
            <person name="Devos K.M."/>
            <person name="Dvorak J."/>
        </authorList>
    </citation>
    <scope>NUCLEOTIDE SEQUENCE [LARGE SCALE GENOMIC DNA]</scope>
    <source>
        <strain evidence="1">cv. AL8/78</strain>
    </source>
</reference>
<accession>A0A453MJ08</accession>
<reference evidence="2" key="2">
    <citation type="journal article" date="2017" name="Nat. Plants">
        <title>The Aegilops tauschii genome reveals multiple impacts of transposons.</title>
        <authorList>
            <person name="Zhao G."/>
            <person name="Zou C."/>
            <person name="Li K."/>
            <person name="Wang K."/>
            <person name="Li T."/>
            <person name="Gao L."/>
            <person name="Zhang X."/>
            <person name="Wang H."/>
            <person name="Yang Z."/>
            <person name="Liu X."/>
            <person name="Jiang W."/>
            <person name="Mao L."/>
            <person name="Kong X."/>
            <person name="Jiao Y."/>
            <person name="Jia J."/>
        </authorList>
    </citation>
    <scope>NUCLEOTIDE SEQUENCE [LARGE SCALE GENOMIC DNA]</scope>
    <source>
        <strain evidence="2">cv. AL8/78</strain>
    </source>
</reference>
<dbReference type="Gramene" id="AET5Gv21204600.26">
    <property type="protein sequence ID" value="AET5Gv21204600.26"/>
    <property type="gene ID" value="AET5Gv21204600"/>
</dbReference>
<dbReference type="Proteomes" id="UP000015105">
    <property type="component" value="Chromosome 5D"/>
</dbReference>
<dbReference type="Gene3D" id="3.40.30.10">
    <property type="entry name" value="Glutaredoxin"/>
    <property type="match status" value="1"/>
</dbReference>
<dbReference type="EnsemblPlants" id="AET5Gv21204600.13">
    <property type="protein sequence ID" value="AET5Gv21204600.13"/>
    <property type="gene ID" value="AET5Gv21204600"/>
</dbReference>
<dbReference type="EnsemblPlants" id="AET5Gv21204600.30">
    <property type="protein sequence ID" value="AET5Gv21204600.30"/>
    <property type="gene ID" value="AET5Gv21204600"/>
</dbReference>
<proteinExistence type="predicted"/>
<organism evidence="1 2">
    <name type="scientific">Aegilops tauschii subsp. strangulata</name>
    <name type="common">Goatgrass</name>
    <dbReference type="NCBI Taxonomy" id="200361"/>
    <lineage>
        <taxon>Eukaryota</taxon>
        <taxon>Viridiplantae</taxon>
        <taxon>Streptophyta</taxon>
        <taxon>Embryophyta</taxon>
        <taxon>Tracheophyta</taxon>
        <taxon>Spermatophyta</taxon>
        <taxon>Magnoliopsida</taxon>
        <taxon>Liliopsida</taxon>
        <taxon>Poales</taxon>
        <taxon>Poaceae</taxon>
        <taxon>BOP clade</taxon>
        <taxon>Pooideae</taxon>
        <taxon>Triticodae</taxon>
        <taxon>Triticeae</taxon>
        <taxon>Triticinae</taxon>
        <taxon>Aegilops</taxon>
    </lineage>
</organism>
<dbReference type="Gramene" id="AET5Gv21204600.20">
    <property type="protein sequence ID" value="AET5Gv21204600.20"/>
    <property type="gene ID" value="AET5Gv21204600"/>
</dbReference>